<gene>
    <name evidence="1" type="ORF">SAMN05216562_0805</name>
</gene>
<protein>
    <submittedName>
        <fullName evidence="1">ASCH domain-containing protein</fullName>
    </submittedName>
</protein>
<proteinExistence type="predicted"/>
<dbReference type="InterPro" id="IPR015947">
    <property type="entry name" value="PUA-like_sf"/>
</dbReference>
<dbReference type="SUPFAM" id="SSF88697">
    <property type="entry name" value="PUA domain-like"/>
    <property type="match status" value="1"/>
</dbReference>
<reference evidence="2" key="1">
    <citation type="submission" date="2016-10" db="EMBL/GenBank/DDBJ databases">
        <authorList>
            <person name="Varghese N."/>
            <person name="Submissions S."/>
        </authorList>
    </citation>
    <scope>NUCLEOTIDE SEQUENCE [LARGE SCALE GENOMIC DNA]</scope>
    <source>
        <strain evidence="2">CGMCC 1.10657</strain>
    </source>
</reference>
<dbReference type="Gene3D" id="2.30.130.30">
    <property type="entry name" value="Hypothetical protein"/>
    <property type="match status" value="1"/>
</dbReference>
<dbReference type="AlphaFoldDB" id="A0A1H3WHC2"/>
<accession>A0A1H3WHC2</accession>
<evidence type="ECO:0000313" key="1">
    <source>
        <dbReference type="EMBL" id="SDZ85732.1"/>
    </source>
</evidence>
<name>A0A1H3WHC2_9GAMM</name>
<keyword evidence="2" id="KW-1185">Reference proteome</keyword>
<dbReference type="RefSeq" id="WP_091385384.1">
    <property type="nucleotide sequence ID" value="NZ_FNQO01000001.1"/>
</dbReference>
<sequence length="259" mass="29257">MPTISKALIIDEPWISYLLQGKKSWELRSRQTQYRGWFGLIRKGSGEVVGIARLADVSDYLDDHALETSFDKHRVGADTYTAPGYKWRYAWKLEDIRILPEPVAYQHKSGAVTWVTLNPEAQILLKLGCGKLEANWELGDATPQKHQEVSAGYLLGDRHQNNRVKNTPELAEPAPELEPPAARRDALPVARDGSIFSPSVRNGRGHYTVGNKGDERHFLDFMEALEFLRKMPTAKWRRPNAAGNWGIVSAVDWVKPESN</sequence>
<dbReference type="EMBL" id="FNQO01000001">
    <property type="protein sequence ID" value="SDZ85732.1"/>
    <property type="molecule type" value="Genomic_DNA"/>
</dbReference>
<dbReference type="STRING" id="658218.SAMN05216562_0805"/>
<evidence type="ECO:0000313" key="2">
    <source>
        <dbReference type="Proteomes" id="UP000198658"/>
    </source>
</evidence>
<dbReference type="Proteomes" id="UP000198658">
    <property type="component" value="Unassembled WGS sequence"/>
</dbReference>
<organism evidence="1 2">
    <name type="scientific">Microbulbifer marinus</name>
    <dbReference type="NCBI Taxonomy" id="658218"/>
    <lineage>
        <taxon>Bacteria</taxon>
        <taxon>Pseudomonadati</taxon>
        <taxon>Pseudomonadota</taxon>
        <taxon>Gammaproteobacteria</taxon>
        <taxon>Cellvibrionales</taxon>
        <taxon>Microbulbiferaceae</taxon>
        <taxon>Microbulbifer</taxon>
    </lineage>
</organism>